<dbReference type="Proteomes" id="UP000193920">
    <property type="component" value="Unassembled WGS sequence"/>
</dbReference>
<name>A0A1Y1Y2G7_9FUNG</name>
<proteinExistence type="predicted"/>
<accession>A0A1Y1Y2G7</accession>
<protein>
    <submittedName>
        <fullName evidence="2">Uncharacterized protein</fullName>
    </submittedName>
</protein>
<feature type="transmembrane region" description="Helical" evidence="1">
    <location>
        <begin position="76"/>
        <end position="100"/>
    </location>
</feature>
<keyword evidence="1" id="KW-1133">Transmembrane helix</keyword>
<feature type="transmembrane region" description="Helical" evidence="1">
    <location>
        <begin position="158"/>
        <end position="178"/>
    </location>
</feature>
<feature type="transmembrane region" description="Helical" evidence="1">
    <location>
        <begin position="184"/>
        <end position="200"/>
    </location>
</feature>
<sequence>MYLEKDENKNLHNNRVNDSEQKPVFCSNCLQNQKLIVQLLASYDPGNDKNQFHFLIIRVLSYYTLKTNQWSIKESFSLHLLFLILCSYLIIKTFSILKFIPYTKITNLKNINENEFKEELDKEEGEDDDYLGLEKAFASSKMDDTFIKESIKKEKKNIYCQIFIKYLFIFIIEVYMIWKYKLKLYHLITMIVISLSSIAFKRKTRKFIDKTENNYSRLVS</sequence>
<evidence type="ECO:0000256" key="1">
    <source>
        <dbReference type="SAM" id="Phobius"/>
    </source>
</evidence>
<dbReference type="OrthoDB" id="2127692at2759"/>
<keyword evidence="1" id="KW-0812">Transmembrane</keyword>
<evidence type="ECO:0000313" key="3">
    <source>
        <dbReference type="Proteomes" id="UP000193920"/>
    </source>
</evidence>
<keyword evidence="1" id="KW-0472">Membrane</keyword>
<reference evidence="2 3" key="1">
    <citation type="submission" date="2016-08" db="EMBL/GenBank/DDBJ databases">
        <title>A Parts List for Fungal Cellulosomes Revealed by Comparative Genomics.</title>
        <authorList>
            <consortium name="DOE Joint Genome Institute"/>
            <person name="Haitjema C.H."/>
            <person name="Gilmore S.P."/>
            <person name="Henske J.K."/>
            <person name="Solomon K.V."/>
            <person name="De Groot R."/>
            <person name="Kuo A."/>
            <person name="Mondo S.J."/>
            <person name="Salamov A.A."/>
            <person name="Labutti K."/>
            <person name="Zhao Z."/>
            <person name="Chiniquy J."/>
            <person name="Barry K."/>
            <person name="Brewer H.M."/>
            <person name="Purvine S.O."/>
            <person name="Wright A.T."/>
            <person name="Boxma B."/>
            <person name="Van Alen T."/>
            <person name="Hackstein J.H."/>
            <person name="Baker S.E."/>
            <person name="Grigoriev I.V."/>
            <person name="O'Malley M.A."/>
        </authorList>
    </citation>
    <scope>NUCLEOTIDE SEQUENCE [LARGE SCALE GENOMIC DNA]</scope>
    <source>
        <strain evidence="2 3">G1</strain>
    </source>
</reference>
<evidence type="ECO:0000313" key="2">
    <source>
        <dbReference type="EMBL" id="ORX92075.1"/>
    </source>
</evidence>
<gene>
    <name evidence="2" type="ORF">LY90DRAFT_520670</name>
</gene>
<comment type="caution">
    <text evidence="2">The sequence shown here is derived from an EMBL/GenBank/DDBJ whole genome shotgun (WGS) entry which is preliminary data.</text>
</comment>
<keyword evidence="3" id="KW-1185">Reference proteome</keyword>
<organism evidence="2 3">
    <name type="scientific">Neocallimastix californiae</name>
    <dbReference type="NCBI Taxonomy" id="1754190"/>
    <lineage>
        <taxon>Eukaryota</taxon>
        <taxon>Fungi</taxon>
        <taxon>Fungi incertae sedis</taxon>
        <taxon>Chytridiomycota</taxon>
        <taxon>Chytridiomycota incertae sedis</taxon>
        <taxon>Neocallimastigomycetes</taxon>
        <taxon>Neocallimastigales</taxon>
        <taxon>Neocallimastigaceae</taxon>
        <taxon>Neocallimastix</taxon>
    </lineage>
</organism>
<dbReference type="EMBL" id="MCOG01000828">
    <property type="protein sequence ID" value="ORX92075.1"/>
    <property type="molecule type" value="Genomic_DNA"/>
</dbReference>
<dbReference type="AlphaFoldDB" id="A0A1Y1Y2G7"/>